<evidence type="ECO:0000256" key="9">
    <source>
        <dbReference type="ARBA" id="ARBA00022840"/>
    </source>
</evidence>
<keyword evidence="5" id="KW-0813">Transport</keyword>
<feature type="transmembrane region" description="Helical" evidence="15">
    <location>
        <begin position="274"/>
        <end position="300"/>
    </location>
</feature>
<dbReference type="Pfam" id="PF00689">
    <property type="entry name" value="Cation_ATPase_C"/>
    <property type="match status" value="1"/>
</dbReference>
<evidence type="ECO:0000313" key="17">
    <source>
        <dbReference type="EMBL" id="PJJ27403.1"/>
    </source>
</evidence>
<dbReference type="GO" id="GO:0046872">
    <property type="term" value="F:metal ion binding"/>
    <property type="evidence" value="ECO:0007669"/>
    <property type="project" value="UniProtKB-KW"/>
</dbReference>
<dbReference type="FunFam" id="3.40.50.1000:FF:000001">
    <property type="entry name" value="Phospholipid-transporting ATPase IC"/>
    <property type="match status" value="1"/>
</dbReference>
<dbReference type="InterPro" id="IPR059000">
    <property type="entry name" value="ATPase_P-type_domA"/>
</dbReference>
<proteinExistence type="inferred from homology"/>
<dbReference type="InterPro" id="IPR036412">
    <property type="entry name" value="HAD-like_sf"/>
</dbReference>
<dbReference type="SUPFAM" id="SSF56784">
    <property type="entry name" value="HAD-like"/>
    <property type="match status" value="1"/>
</dbReference>
<dbReference type="SFLD" id="SFLDS00003">
    <property type="entry name" value="Haloacid_Dehalogenase"/>
    <property type="match status" value="1"/>
</dbReference>
<keyword evidence="6 15" id="KW-0812">Transmembrane</keyword>
<dbReference type="EMBL" id="PGET01000001">
    <property type="protein sequence ID" value="PJJ27403.1"/>
    <property type="molecule type" value="Genomic_DNA"/>
</dbReference>
<dbReference type="Gene3D" id="3.40.50.1000">
    <property type="entry name" value="HAD superfamily/HAD-like"/>
    <property type="match status" value="1"/>
</dbReference>
<dbReference type="AlphaFoldDB" id="A0A2M8Z1U9"/>
<dbReference type="GO" id="GO:0140352">
    <property type="term" value="P:export from cell"/>
    <property type="evidence" value="ECO:0007669"/>
    <property type="project" value="UniProtKB-ARBA"/>
</dbReference>
<feature type="transmembrane region" description="Helical" evidence="15">
    <location>
        <begin position="819"/>
        <end position="839"/>
    </location>
</feature>
<keyword evidence="11" id="KW-1278">Translocase</keyword>
<sequence>MENWYVTSTAEILEHFNTNVNTGISDQEVANRQSKYGKNEFAKQEKTSLIKEILHHLKDISTIILLLAALLSLGMALKDGHGFIEPVVIVSIVVLNLILAITQERGAEKALEALSSLNSPNCIVIRGGVQKEMDTSELVPGDIIKLQLGSIVPADARLITSTNLQVDESALTGESEPSEKDADILLQGSVPLGDQLNMVFSSCHVTSGHGLAMVTATGMQTEMGKIAGYLNNSQKIRTPLQRRLEKIAKSISIVAIAAAVLLFSIGILQGESVWSMIMLAATLAVAAVPETLNLIVTLSLSQGVKNMVNKNALIRKLTAVETLGNTSVICSDKTGTLTQNRMTIEKLWLPGNEPFGAGDEFVKDQTELLKLFALASNASVQEEEDGTLTIMGNPTEKAIMRLLHEKGLSKERISEHYRIVGEIPFSSERKMMTIVLEASSGGYLILTKGALDRLPLKSFDKETEKEVDYVHKIFAGEALRVLALGIRYLNEAPSMEKPEEIEQDLELCGLIGLIDPARPEAAQAVERAKMAGIRTIMITGDHAATASAIARNIGILGENEKVLTGQQLNEMSDEDLCRNIHHYSVYARVSPEDKIRIVEAWQENGEVVSMTGDGVNDTPALKAADVGISMGQSGTEVAKSASDMVLTDDNFATIIDAVSEGRNVFSNIRKTVYFLLVCNISEIVIMLVAQLKGWGIPVTPIMLLLVNVLGDGIPGICLSRDTSDPRLMDREPIRRDEGFLAGGLLPVIIQQTIACSVVVLVGYYIGTFRALPGTQGPSQAIGQTVAFLVLGWTSILHLFTVRSRKSIFKRTIKDNPPVLYSTMGMIAVFSLLVAFPSIGKIFGLTSIGSNHWLLAAGLSLIPTVVAEIGKFIDEQTNIREIYEYRNRVIRHRIRKDDSF</sequence>
<dbReference type="SUPFAM" id="SSF81653">
    <property type="entry name" value="Calcium ATPase, transduction domain A"/>
    <property type="match status" value="1"/>
</dbReference>
<organism evidence="17 18">
    <name type="scientific">[Clostridium] celerecrescens 18A</name>
    <dbReference type="NCBI Taxonomy" id="1286362"/>
    <lineage>
        <taxon>Bacteria</taxon>
        <taxon>Bacillati</taxon>
        <taxon>Bacillota</taxon>
        <taxon>Clostridia</taxon>
        <taxon>Lachnospirales</taxon>
        <taxon>Lachnospiraceae</taxon>
        <taxon>Lacrimispora</taxon>
    </lineage>
</organism>
<dbReference type="SUPFAM" id="SSF81660">
    <property type="entry name" value="Metal cation-transporting ATPase, ATP-binding domain N"/>
    <property type="match status" value="1"/>
</dbReference>
<dbReference type="GO" id="GO:0005388">
    <property type="term" value="F:P-type calcium transporter activity"/>
    <property type="evidence" value="ECO:0007669"/>
    <property type="project" value="UniProtKB-EC"/>
</dbReference>
<gene>
    <name evidence="17" type="ORF">H171_0868</name>
</gene>
<evidence type="ECO:0000256" key="11">
    <source>
        <dbReference type="ARBA" id="ARBA00022967"/>
    </source>
</evidence>
<dbReference type="InterPro" id="IPR018303">
    <property type="entry name" value="ATPase_P-typ_P_site"/>
</dbReference>
<feature type="transmembrane region" description="Helical" evidence="15">
    <location>
        <begin position="739"/>
        <end position="765"/>
    </location>
</feature>
<keyword evidence="5" id="KW-0406">Ion transport</keyword>
<keyword evidence="7" id="KW-0479">Metal-binding</keyword>
<dbReference type="InterPro" id="IPR023298">
    <property type="entry name" value="ATPase_P-typ_TM_dom_sf"/>
</dbReference>
<dbReference type="FunFam" id="2.70.150.10:FF:000016">
    <property type="entry name" value="Calcium-transporting P-type ATPase putative"/>
    <property type="match status" value="1"/>
</dbReference>
<feature type="transmembrane region" description="Helical" evidence="15">
    <location>
        <begin position="851"/>
        <end position="869"/>
    </location>
</feature>
<keyword evidence="9" id="KW-0067">ATP-binding</keyword>
<reference evidence="17 18" key="1">
    <citation type="submission" date="2017-11" db="EMBL/GenBank/DDBJ databases">
        <title>Understudied soil microbes with underappreciated capabilities: Untangling the Clostridium saccharolyticum group.</title>
        <authorList>
            <person name="Leschine S."/>
        </authorList>
    </citation>
    <scope>NUCLEOTIDE SEQUENCE [LARGE SCALE GENOMIC DNA]</scope>
    <source>
        <strain evidence="17 18">18A</strain>
    </source>
</reference>
<evidence type="ECO:0000256" key="3">
    <source>
        <dbReference type="ARBA" id="ARBA00012790"/>
    </source>
</evidence>
<dbReference type="SFLD" id="SFLDF00027">
    <property type="entry name" value="p-type_atpase"/>
    <property type="match status" value="1"/>
</dbReference>
<keyword evidence="13 15" id="KW-0472">Membrane</keyword>
<dbReference type="PROSITE" id="PS00154">
    <property type="entry name" value="ATPASE_E1_E2"/>
    <property type="match status" value="1"/>
</dbReference>
<dbReference type="InterPro" id="IPR044492">
    <property type="entry name" value="P_typ_ATPase_HD_dom"/>
</dbReference>
<dbReference type="GO" id="GO:0016887">
    <property type="term" value="F:ATP hydrolysis activity"/>
    <property type="evidence" value="ECO:0007669"/>
    <property type="project" value="InterPro"/>
</dbReference>
<dbReference type="Gene3D" id="1.20.1110.10">
    <property type="entry name" value="Calcium-transporting ATPase, transmembrane domain"/>
    <property type="match status" value="1"/>
</dbReference>
<evidence type="ECO:0000256" key="1">
    <source>
        <dbReference type="ARBA" id="ARBA00004651"/>
    </source>
</evidence>
<dbReference type="EC" id="7.2.2.10" evidence="3"/>
<dbReference type="GO" id="GO:0005886">
    <property type="term" value="C:plasma membrane"/>
    <property type="evidence" value="ECO:0007669"/>
    <property type="project" value="UniProtKB-SubCell"/>
</dbReference>
<feature type="transmembrane region" description="Helical" evidence="15">
    <location>
        <begin position="83"/>
        <end position="101"/>
    </location>
</feature>
<evidence type="ECO:0000256" key="7">
    <source>
        <dbReference type="ARBA" id="ARBA00022723"/>
    </source>
</evidence>
<dbReference type="InterPro" id="IPR008250">
    <property type="entry name" value="ATPase_P-typ_transduc_dom_A_sf"/>
</dbReference>
<dbReference type="Gene3D" id="3.40.1110.10">
    <property type="entry name" value="Calcium-transporting ATPase, cytoplasmic domain N"/>
    <property type="match status" value="1"/>
</dbReference>
<evidence type="ECO:0000313" key="18">
    <source>
        <dbReference type="Proteomes" id="UP000231092"/>
    </source>
</evidence>
<dbReference type="Pfam" id="PF13246">
    <property type="entry name" value="Cation_ATPase"/>
    <property type="match status" value="1"/>
</dbReference>
<dbReference type="FunFam" id="3.40.50.1000:FF:000028">
    <property type="entry name" value="Calcium-transporting P-type ATPase, putative"/>
    <property type="match status" value="1"/>
</dbReference>
<accession>A0A2M8Z1U9</accession>
<evidence type="ECO:0000256" key="14">
    <source>
        <dbReference type="ARBA" id="ARBA00048694"/>
    </source>
</evidence>
<dbReference type="SUPFAM" id="SSF81665">
    <property type="entry name" value="Calcium ATPase, transmembrane domain M"/>
    <property type="match status" value="1"/>
</dbReference>
<keyword evidence="12 15" id="KW-1133">Transmembrane helix</keyword>
<dbReference type="GO" id="GO:0005524">
    <property type="term" value="F:ATP binding"/>
    <property type="evidence" value="ECO:0007669"/>
    <property type="project" value="UniProtKB-KW"/>
</dbReference>
<evidence type="ECO:0000256" key="13">
    <source>
        <dbReference type="ARBA" id="ARBA00023136"/>
    </source>
</evidence>
<dbReference type="PANTHER" id="PTHR24093:SF506">
    <property type="entry name" value="CATION-TRANSPORTING ATPASE PMA1"/>
    <property type="match status" value="1"/>
</dbReference>
<dbReference type="Proteomes" id="UP000231092">
    <property type="component" value="Unassembled WGS sequence"/>
</dbReference>
<comment type="catalytic activity">
    <reaction evidence="14">
        <text>Ca(2+)(in) + ATP + H2O = Ca(2+)(out) + ADP + phosphate + H(+)</text>
        <dbReference type="Rhea" id="RHEA:18105"/>
        <dbReference type="ChEBI" id="CHEBI:15377"/>
        <dbReference type="ChEBI" id="CHEBI:15378"/>
        <dbReference type="ChEBI" id="CHEBI:29108"/>
        <dbReference type="ChEBI" id="CHEBI:30616"/>
        <dbReference type="ChEBI" id="CHEBI:43474"/>
        <dbReference type="ChEBI" id="CHEBI:456216"/>
        <dbReference type="EC" id="7.2.2.10"/>
    </reaction>
</comment>
<keyword evidence="5" id="KW-0109">Calcium transport</keyword>
<dbReference type="PRINTS" id="PR00121">
    <property type="entry name" value="NAKATPASE"/>
</dbReference>
<feature type="transmembrane region" description="Helical" evidence="15">
    <location>
        <begin position="780"/>
        <end position="799"/>
    </location>
</feature>
<evidence type="ECO:0000256" key="5">
    <source>
        <dbReference type="ARBA" id="ARBA00022568"/>
    </source>
</evidence>
<dbReference type="Pfam" id="PF00690">
    <property type="entry name" value="Cation_ATPase_N"/>
    <property type="match status" value="1"/>
</dbReference>
<comment type="similarity">
    <text evidence="2">Belongs to the cation transport ATPase (P-type) (TC 3.A.3) family. Type IIA subfamily.</text>
</comment>
<feature type="transmembrane region" description="Helical" evidence="15">
    <location>
        <begin position="247"/>
        <end position="268"/>
    </location>
</feature>
<feature type="transmembrane region" description="Helical" evidence="15">
    <location>
        <begin position="697"/>
        <end position="718"/>
    </location>
</feature>
<evidence type="ECO:0000256" key="8">
    <source>
        <dbReference type="ARBA" id="ARBA00022741"/>
    </source>
</evidence>
<feature type="transmembrane region" description="Helical" evidence="15">
    <location>
        <begin position="60"/>
        <end position="77"/>
    </location>
</feature>
<evidence type="ECO:0000259" key="16">
    <source>
        <dbReference type="SMART" id="SM00831"/>
    </source>
</evidence>
<comment type="subcellular location">
    <subcellularLocation>
        <location evidence="1">Cell membrane</location>
        <topology evidence="1">Multi-pass membrane protein</topology>
    </subcellularLocation>
</comment>
<dbReference type="OrthoDB" id="9760364at2"/>
<comment type="caution">
    <text evidence="17">The sequence shown here is derived from an EMBL/GenBank/DDBJ whole genome shotgun (WGS) entry which is preliminary data.</text>
</comment>
<dbReference type="Pfam" id="PF00122">
    <property type="entry name" value="E1-E2_ATPase"/>
    <property type="match status" value="1"/>
</dbReference>
<evidence type="ECO:0000256" key="15">
    <source>
        <dbReference type="SAM" id="Phobius"/>
    </source>
</evidence>
<name>A0A2M8Z1U9_9FIRM</name>
<evidence type="ECO:0000256" key="2">
    <source>
        <dbReference type="ARBA" id="ARBA00005675"/>
    </source>
</evidence>
<dbReference type="PRINTS" id="PR00119">
    <property type="entry name" value="CATATPASE"/>
</dbReference>
<feature type="transmembrane region" description="Helical" evidence="15">
    <location>
        <begin position="672"/>
        <end position="691"/>
    </location>
</feature>
<feature type="domain" description="Cation-transporting P-type ATPase N-terminal" evidence="16">
    <location>
        <begin position="3"/>
        <end position="77"/>
    </location>
</feature>
<dbReference type="RefSeq" id="WP_100304048.1">
    <property type="nucleotide sequence ID" value="NZ_PGET01000001.1"/>
</dbReference>
<evidence type="ECO:0000256" key="4">
    <source>
        <dbReference type="ARBA" id="ARBA00022475"/>
    </source>
</evidence>
<dbReference type="Gene3D" id="2.70.150.10">
    <property type="entry name" value="Calcium-transporting ATPase, cytoplasmic transduction domain A"/>
    <property type="match status" value="1"/>
</dbReference>
<dbReference type="SFLD" id="SFLDG00002">
    <property type="entry name" value="C1.7:_P-type_atpase_like"/>
    <property type="match status" value="1"/>
</dbReference>
<keyword evidence="8" id="KW-0547">Nucleotide-binding</keyword>
<dbReference type="InterPro" id="IPR023299">
    <property type="entry name" value="ATPase_P-typ_cyto_dom_N"/>
</dbReference>
<dbReference type="SMART" id="SM00831">
    <property type="entry name" value="Cation_ATPase_N"/>
    <property type="match status" value="1"/>
</dbReference>
<keyword evidence="5" id="KW-0106">Calcium</keyword>
<dbReference type="PANTHER" id="PTHR24093">
    <property type="entry name" value="CATION TRANSPORTING ATPASE"/>
    <property type="match status" value="1"/>
</dbReference>
<protein>
    <recommendedName>
        <fullName evidence="3">P-type Ca(2+) transporter</fullName>
        <ecNumber evidence="3">7.2.2.10</ecNumber>
    </recommendedName>
</protein>
<keyword evidence="4" id="KW-1003">Cell membrane</keyword>
<keyword evidence="10" id="KW-0460">Magnesium</keyword>
<dbReference type="InterPro" id="IPR001757">
    <property type="entry name" value="P_typ_ATPase"/>
</dbReference>
<dbReference type="InterPro" id="IPR023214">
    <property type="entry name" value="HAD_sf"/>
</dbReference>
<evidence type="ECO:0000256" key="6">
    <source>
        <dbReference type="ARBA" id="ARBA00022692"/>
    </source>
</evidence>
<evidence type="ECO:0000256" key="10">
    <source>
        <dbReference type="ARBA" id="ARBA00022842"/>
    </source>
</evidence>
<dbReference type="NCBIfam" id="TIGR01494">
    <property type="entry name" value="ATPase_P-type"/>
    <property type="match status" value="3"/>
</dbReference>
<dbReference type="InterPro" id="IPR006068">
    <property type="entry name" value="ATPase_P-typ_cation-transptr_C"/>
</dbReference>
<dbReference type="InterPro" id="IPR004014">
    <property type="entry name" value="ATPase_P-typ_cation-transptr_N"/>
</dbReference>
<evidence type="ECO:0000256" key="12">
    <source>
        <dbReference type="ARBA" id="ARBA00022989"/>
    </source>
</evidence>